<accession>A0AAD4NEH3</accession>
<feature type="compositionally biased region" description="Low complexity" evidence="1">
    <location>
        <begin position="45"/>
        <end position="57"/>
    </location>
</feature>
<dbReference type="Proteomes" id="UP001201812">
    <property type="component" value="Unassembled WGS sequence"/>
</dbReference>
<feature type="chain" id="PRO_5041948346" evidence="2">
    <location>
        <begin position="22"/>
        <end position="66"/>
    </location>
</feature>
<dbReference type="AlphaFoldDB" id="A0AAD4NEH3"/>
<dbReference type="EMBL" id="JAKKPZ010000004">
    <property type="protein sequence ID" value="KAI1721916.1"/>
    <property type="molecule type" value="Genomic_DNA"/>
</dbReference>
<evidence type="ECO:0000256" key="2">
    <source>
        <dbReference type="SAM" id="SignalP"/>
    </source>
</evidence>
<organism evidence="3 4">
    <name type="scientific">Ditylenchus destructor</name>
    <dbReference type="NCBI Taxonomy" id="166010"/>
    <lineage>
        <taxon>Eukaryota</taxon>
        <taxon>Metazoa</taxon>
        <taxon>Ecdysozoa</taxon>
        <taxon>Nematoda</taxon>
        <taxon>Chromadorea</taxon>
        <taxon>Rhabditida</taxon>
        <taxon>Tylenchina</taxon>
        <taxon>Tylenchomorpha</taxon>
        <taxon>Sphaerularioidea</taxon>
        <taxon>Anguinidae</taxon>
        <taxon>Anguininae</taxon>
        <taxon>Ditylenchus</taxon>
    </lineage>
</organism>
<protein>
    <submittedName>
        <fullName evidence="3">Uncharacterized protein</fullName>
    </submittedName>
</protein>
<comment type="caution">
    <text evidence="3">The sequence shown here is derived from an EMBL/GenBank/DDBJ whole genome shotgun (WGS) entry which is preliminary data.</text>
</comment>
<keyword evidence="4" id="KW-1185">Reference proteome</keyword>
<gene>
    <name evidence="3" type="ORF">DdX_04203</name>
</gene>
<reference evidence="3" key="1">
    <citation type="submission" date="2022-01" db="EMBL/GenBank/DDBJ databases">
        <title>Genome Sequence Resource for Two Populations of Ditylenchus destructor, the Migratory Endoparasitic Phytonematode.</title>
        <authorList>
            <person name="Zhang H."/>
            <person name="Lin R."/>
            <person name="Xie B."/>
        </authorList>
    </citation>
    <scope>NUCLEOTIDE SEQUENCE</scope>
    <source>
        <strain evidence="3">BazhouSP</strain>
    </source>
</reference>
<sequence length="66" mass="6542">MKFFFTVLVPFLALLLAIVQAAPQVALLGGGTGARGTGPDVSQIAAGANPAMPNPGGTMVGSSLWS</sequence>
<keyword evidence="2" id="KW-0732">Signal</keyword>
<evidence type="ECO:0000313" key="3">
    <source>
        <dbReference type="EMBL" id="KAI1721916.1"/>
    </source>
</evidence>
<evidence type="ECO:0000313" key="4">
    <source>
        <dbReference type="Proteomes" id="UP001201812"/>
    </source>
</evidence>
<evidence type="ECO:0000256" key="1">
    <source>
        <dbReference type="SAM" id="MobiDB-lite"/>
    </source>
</evidence>
<name>A0AAD4NEH3_9BILA</name>
<feature type="region of interest" description="Disordered" evidence="1">
    <location>
        <begin position="33"/>
        <end position="66"/>
    </location>
</feature>
<feature type="signal peptide" evidence="2">
    <location>
        <begin position="1"/>
        <end position="21"/>
    </location>
</feature>
<proteinExistence type="predicted"/>